<evidence type="ECO:0000256" key="3">
    <source>
        <dbReference type="ARBA" id="ARBA00022705"/>
    </source>
</evidence>
<evidence type="ECO:0000313" key="8">
    <source>
        <dbReference type="Proteomes" id="UP000593567"/>
    </source>
</evidence>
<comment type="similarity">
    <text evidence="2">Belongs to the CDC45 family.</text>
</comment>
<protein>
    <submittedName>
        <fullName evidence="7">CDC45</fullName>
    </submittedName>
</protein>
<keyword evidence="5" id="KW-0131">Cell cycle</keyword>
<evidence type="ECO:0000256" key="1">
    <source>
        <dbReference type="ARBA" id="ARBA00004123"/>
    </source>
</evidence>
<proteinExistence type="inferred from homology"/>
<dbReference type="GO" id="GO:0003682">
    <property type="term" value="F:chromatin binding"/>
    <property type="evidence" value="ECO:0007669"/>
    <property type="project" value="TreeGrafter"/>
</dbReference>
<dbReference type="PANTHER" id="PTHR10507">
    <property type="entry name" value="CDC45-RELATED PROTEIN"/>
    <property type="match status" value="1"/>
</dbReference>
<comment type="caution">
    <text evidence="7">The sequence shown here is derived from an EMBL/GenBank/DDBJ whole genome shotgun (WGS) entry which is preliminary data.</text>
</comment>
<dbReference type="Proteomes" id="UP000593567">
    <property type="component" value="Unassembled WGS sequence"/>
</dbReference>
<keyword evidence="3" id="KW-0235">DNA replication</keyword>
<feature type="compositionally biased region" description="Acidic residues" evidence="6">
    <location>
        <begin position="131"/>
        <end position="152"/>
    </location>
</feature>
<organism evidence="7 8">
    <name type="scientific">Bugula neritina</name>
    <name type="common">Brown bryozoan</name>
    <name type="synonym">Sertularia neritina</name>
    <dbReference type="NCBI Taxonomy" id="10212"/>
    <lineage>
        <taxon>Eukaryota</taxon>
        <taxon>Metazoa</taxon>
        <taxon>Spiralia</taxon>
        <taxon>Lophotrochozoa</taxon>
        <taxon>Bryozoa</taxon>
        <taxon>Gymnolaemata</taxon>
        <taxon>Cheilostomatida</taxon>
        <taxon>Flustrina</taxon>
        <taxon>Buguloidea</taxon>
        <taxon>Bugulidae</taxon>
        <taxon>Bugula</taxon>
    </lineage>
</organism>
<evidence type="ECO:0000256" key="6">
    <source>
        <dbReference type="SAM" id="MobiDB-lite"/>
    </source>
</evidence>
<dbReference type="OrthoDB" id="10258882at2759"/>
<name>A0A7J7JGY8_BUGNE</name>
<dbReference type="AlphaFoldDB" id="A0A7J7JGY8"/>
<reference evidence="7" key="1">
    <citation type="submission" date="2020-06" db="EMBL/GenBank/DDBJ databases">
        <title>Draft genome of Bugula neritina, a colonial animal packing powerful symbionts and potential medicines.</title>
        <authorList>
            <person name="Rayko M."/>
        </authorList>
    </citation>
    <scope>NUCLEOTIDE SEQUENCE [LARGE SCALE GENOMIC DNA]</scope>
    <source>
        <strain evidence="7">Kwan_BN1</strain>
    </source>
</reference>
<evidence type="ECO:0000313" key="7">
    <source>
        <dbReference type="EMBL" id="KAF6025510.1"/>
    </source>
</evidence>
<accession>A0A7J7JGY8</accession>
<keyword evidence="4" id="KW-0539">Nucleus</keyword>
<evidence type="ECO:0000256" key="4">
    <source>
        <dbReference type="ARBA" id="ARBA00023242"/>
    </source>
</evidence>
<evidence type="ECO:0000256" key="2">
    <source>
        <dbReference type="ARBA" id="ARBA00010727"/>
    </source>
</evidence>
<dbReference type="PANTHER" id="PTHR10507:SF0">
    <property type="entry name" value="CELL DIVISION CONTROL PROTEIN 45 HOMOLOG"/>
    <property type="match status" value="1"/>
</dbReference>
<dbReference type="GO" id="GO:0003688">
    <property type="term" value="F:DNA replication origin binding"/>
    <property type="evidence" value="ECO:0007669"/>
    <property type="project" value="TreeGrafter"/>
</dbReference>
<feature type="region of interest" description="Disordered" evidence="6">
    <location>
        <begin position="131"/>
        <end position="153"/>
    </location>
</feature>
<dbReference type="GO" id="GO:1902977">
    <property type="term" value="P:mitotic DNA replication preinitiation complex assembly"/>
    <property type="evidence" value="ECO:0007669"/>
    <property type="project" value="TreeGrafter"/>
</dbReference>
<comment type="subcellular location">
    <subcellularLocation>
        <location evidence="1">Nucleus</location>
    </subcellularLocation>
</comment>
<dbReference type="GO" id="GO:0000727">
    <property type="term" value="P:double-strand break repair via break-induced replication"/>
    <property type="evidence" value="ECO:0007669"/>
    <property type="project" value="TreeGrafter"/>
</dbReference>
<dbReference type="EMBL" id="VXIV02002452">
    <property type="protein sequence ID" value="KAF6025510.1"/>
    <property type="molecule type" value="Genomic_DNA"/>
</dbReference>
<evidence type="ECO:0000256" key="5">
    <source>
        <dbReference type="ARBA" id="ARBA00023306"/>
    </source>
</evidence>
<dbReference type="Pfam" id="PF02724">
    <property type="entry name" value="CDC45"/>
    <property type="match status" value="1"/>
</dbReference>
<sequence length="567" mass="65169">MVFTKDFVRDFYKVIQKDRVLVLVNHDVDAICAAKIIQCLFTWDNVVHSIVPVDGKEEIEAAFMEHVEGVKYVLFLNCGGCLDLVDILQPDPEIVFFILDSHRPISVENIYNAVQTRIVLRQEEVDQDIPDYEDVFRDDESESEGDDSDIDEDGRKRQRFDAKYLEKRQERRAWNDNRIEVLSKYMSTCHTGASSALTMYSIAFTMSEDTVEMLWWAIIGVTSQFIFTRVDHDHYFDNVVALQDHVSRVSKRYDDIDVEYSMSSLRLSFENDIVADLYRHWNLYDSLGHSLYTATQFKIWSLKGKSRFHEFLAVMGLPLTQCKQKFSSMEPALRNNLKSLIGDHSDKFNLDQNNIFIPTFVASMGYRSKISAVDYALVCAAMLENCCEIDTMEKFHRASDVLNRGDQAVFDRGVSQAIKIQSIIMSQVQFLLSTNAITPAHYFLYAIISEGSPESIYFRSPILLERLAHFTLEAFIASDKCSAKRKELPLILICPLSLKSGKSIVVGIPPIDTIKSDNCRNIFGEVFKQVRQNIQCRTNHNSFDSHVIELMREDQERFLEGLLDVLS</sequence>
<keyword evidence="8" id="KW-1185">Reference proteome</keyword>
<dbReference type="InterPro" id="IPR003874">
    <property type="entry name" value="CDC45"/>
</dbReference>
<dbReference type="GO" id="GO:0031261">
    <property type="term" value="C:DNA replication preinitiation complex"/>
    <property type="evidence" value="ECO:0007669"/>
    <property type="project" value="TreeGrafter"/>
</dbReference>
<gene>
    <name evidence="7" type="ORF">EB796_016183</name>
</gene>
<dbReference type="GO" id="GO:0003697">
    <property type="term" value="F:single-stranded DNA binding"/>
    <property type="evidence" value="ECO:0007669"/>
    <property type="project" value="TreeGrafter"/>
</dbReference>
<dbReference type="GO" id="GO:0006270">
    <property type="term" value="P:DNA replication initiation"/>
    <property type="evidence" value="ECO:0007669"/>
    <property type="project" value="InterPro"/>
</dbReference>